<dbReference type="PANTHER" id="PTHR22683">
    <property type="entry name" value="SPORULATION PROTEIN RELATED"/>
    <property type="match status" value="1"/>
</dbReference>
<feature type="domain" description="DNA translocase FtsK 4TM region" evidence="9">
    <location>
        <begin position="11"/>
        <end position="165"/>
    </location>
</feature>
<feature type="region of interest" description="Disordered" evidence="7">
    <location>
        <begin position="267"/>
        <end position="313"/>
    </location>
</feature>
<evidence type="ECO:0000313" key="12">
    <source>
        <dbReference type="Proteomes" id="UP000290759"/>
    </source>
</evidence>
<accession>A0A4V1RU61</accession>
<sequence>MPEPAREFLGRRFAELGGLLLLGAVGGVSLSLATWSVHDPSWNHAAGGTVRNLAGPAGAVVADLVMQMVGIAVVALLPPVFCWGLTLLSRRRLDHARLRAVLLVCGGCGATALASSLPATDRWPLPSGLGGIVGDGILALPRRLLGHSEPMLMILSLVFAGIAILALTASAGFGLKPAPGEDDEDDIANAYEWVPVPKASRKPFEDDVDGEPGMGLVSLGAAIHAGLSARSAVGRLFRGGAAAEPSVRPSWLDGGVPAVEAVEGNGLRVEPSFDAPARPRDERGRREPSFQAPARDGVERPSPRAAGPGRPEAVSVLSRMAAAAAPLRSASRRRGDARHDGYDLPSPAILTEPKRLSTNVVSEDALTQNARLLESVLEDFGVRGEIINVRPGPVVTLYELEPAPGIKSSRVIGLADDIARSMSAVSARVAV</sequence>
<feature type="region of interest" description="Disordered" evidence="7">
    <location>
        <begin position="325"/>
        <end position="348"/>
    </location>
</feature>
<dbReference type="RefSeq" id="WP_207210855.1">
    <property type="nucleotide sequence ID" value="NZ_QYBB01000033.1"/>
</dbReference>
<feature type="transmembrane region" description="Helical" evidence="8">
    <location>
        <begin position="100"/>
        <end position="117"/>
    </location>
</feature>
<feature type="compositionally biased region" description="Basic and acidic residues" evidence="7">
    <location>
        <begin position="333"/>
        <end position="342"/>
    </location>
</feature>
<feature type="domain" description="FtsK alpha" evidence="10">
    <location>
        <begin position="344"/>
        <end position="429"/>
    </location>
</feature>
<feature type="non-terminal residue" evidence="11">
    <location>
        <position position="431"/>
    </location>
</feature>
<keyword evidence="3 8" id="KW-0812">Transmembrane</keyword>
<comment type="subcellular location">
    <subcellularLocation>
        <location evidence="1">Cell membrane</location>
        <topology evidence="1">Multi-pass membrane protein</topology>
    </subcellularLocation>
</comment>
<keyword evidence="11" id="KW-0132">Cell division</keyword>
<keyword evidence="2" id="KW-1003">Cell membrane</keyword>
<keyword evidence="11" id="KW-0131">Cell cycle</keyword>
<keyword evidence="12" id="KW-1185">Reference proteome</keyword>
<feature type="compositionally biased region" description="Basic and acidic residues" evidence="7">
    <location>
        <begin position="277"/>
        <end position="288"/>
    </location>
</feature>
<comment type="subunit">
    <text evidence="6">Homohexamer. Forms a ring that surrounds DNA.</text>
</comment>
<dbReference type="Gene3D" id="3.30.980.40">
    <property type="match status" value="1"/>
</dbReference>
<dbReference type="AlphaFoldDB" id="A0A4V1RU61"/>
<feature type="transmembrane region" description="Helical" evidence="8">
    <location>
        <begin position="12"/>
        <end position="33"/>
    </location>
</feature>
<reference evidence="11 12" key="2">
    <citation type="submission" date="2019-02" db="EMBL/GenBank/DDBJ databases">
        <title>'Lichenibacterium ramalinii' gen. nov. sp. nov., 'Lichenibacterium minor' gen. nov. sp. nov.</title>
        <authorList>
            <person name="Pankratov T."/>
        </authorList>
    </citation>
    <scope>NUCLEOTIDE SEQUENCE [LARGE SCALE GENOMIC DNA]</scope>
    <source>
        <strain evidence="11 12">RmlP026</strain>
    </source>
</reference>
<evidence type="ECO:0000259" key="10">
    <source>
        <dbReference type="Pfam" id="PF17854"/>
    </source>
</evidence>
<evidence type="ECO:0000256" key="5">
    <source>
        <dbReference type="ARBA" id="ARBA00023136"/>
    </source>
</evidence>
<evidence type="ECO:0000256" key="6">
    <source>
        <dbReference type="ARBA" id="ARBA00025923"/>
    </source>
</evidence>
<feature type="compositionally biased region" description="Low complexity" evidence="7">
    <location>
        <begin position="303"/>
        <end position="313"/>
    </location>
</feature>
<reference evidence="11 12" key="1">
    <citation type="submission" date="2018-12" db="EMBL/GenBank/DDBJ databases">
        <authorList>
            <person name="Grouzdev D.S."/>
            <person name="Krutkina M.S."/>
        </authorList>
    </citation>
    <scope>NUCLEOTIDE SEQUENCE [LARGE SCALE GENOMIC DNA]</scope>
    <source>
        <strain evidence="11 12">RmlP026</strain>
    </source>
</reference>
<evidence type="ECO:0000256" key="7">
    <source>
        <dbReference type="SAM" id="MobiDB-lite"/>
    </source>
</evidence>
<dbReference type="Proteomes" id="UP000290759">
    <property type="component" value="Unassembled WGS sequence"/>
</dbReference>
<evidence type="ECO:0000256" key="1">
    <source>
        <dbReference type="ARBA" id="ARBA00004651"/>
    </source>
</evidence>
<evidence type="ECO:0000256" key="8">
    <source>
        <dbReference type="SAM" id="Phobius"/>
    </source>
</evidence>
<gene>
    <name evidence="11" type="ORF">D3273_20680</name>
</gene>
<evidence type="ECO:0000256" key="4">
    <source>
        <dbReference type="ARBA" id="ARBA00022989"/>
    </source>
</evidence>
<comment type="caution">
    <text evidence="11">The sequence shown here is derived from an EMBL/GenBank/DDBJ whole genome shotgun (WGS) entry which is preliminary data.</text>
</comment>
<dbReference type="PANTHER" id="PTHR22683:SF41">
    <property type="entry name" value="DNA TRANSLOCASE FTSK"/>
    <property type="match status" value="1"/>
</dbReference>
<dbReference type="InterPro" id="IPR025199">
    <property type="entry name" value="FtsK_4TM"/>
</dbReference>
<dbReference type="InterPro" id="IPR041027">
    <property type="entry name" value="FtsK_alpha"/>
</dbReference>
<proteinExistence type="predicted"/>
<dbReference type="EMBL" id="QYBB01000033">
    <property type="protein sequence ID" value="RYC30034.1"/>
    <property type="molecule type" value="Genomic_DNA"/>
</dbReference>
<keyword evidence="4 8" id="KW-1133">Transmembrane helix</keyword>
<evidence type="ECO:0000259" key="9">
    <source>
        <dbReference type="Pfam" id="PF13491"/>
    </source>
</evidence>
<feature type="transmembrane region" description="Helical" evidence="8">
    <location>
        <begin position="152"/>
        <end position="175"/>
    </location>
</feature>
<dbReference type="GO" id="GO:0005886">
    <property type="term" value="C:plasma membrane"/>
    <property type="evidence" value="ECO:0007669"/>
    <property type="project" value="UniProtKB-SubCell"/>
</dbReference>
<dbReference type="InterPro" id="IPR050206">
    <property type="entry name" value="FtsK/SpoIIIE/SftA"/>
</dbReference>
<dbReference type="Pfam" id="PF13491">
    <property type="entry name" value="FtsK_4TM"/>
    <property type="match status" value="1"/>
</dbReference>
<organism evidence="11 12">
    <name type="scientific">Lichenibacterium minor</name>
    <dbReference type="NCBI Taxonomy" id="2316528"/>
    <lineage>
        <taxon>Bacteria</taxon>
        <taxon>Pseudomonadati</taxon>
        <taxon>Pseudomonadota</taxon>
        <taxon>Alphaproteobacteria</taxon>
        <taxon>Hyphomicrobiales</taxon>
        <taxon>Lichenihabitantaceae</taxon>
        <taxon>Lichenibacterium</taxon>
    </lineage>
</organism>
<name>A0A4V1RU61_9HYPH</name>
<evidence type="ECO:0000313" key="11">
    <source>
        <dbReference type="EMBL" id="RYC30034.1"/>
    </source>
</evidence>
<keyword evidence="5 8" id="KW-0472">Membrane</keyword>
<feature type="transmembrane region" description="Helical" evidence="8">
    <location>
        <begin position="64"/>
        <end position="88"/>
    </location>
</feature>
<protein>
    <submittedName>
        <fullName evidence="11">Cell division protein FtsK</fullName>
    </submittedName>
</protein>
<evidence type="ECO:0000256" key="3">
    <source>
        <dbReference type="ARBA" id="ARBA00022692"/>
    </source>
</evidence>
<dbReference type="GO" id="GO:0051301">
    <property type="term" value="P:cell division"/>
    <property type="evidence" value="ECO:0007669"/>
    <property type="project" value="UniProtKB-KW"/>
</dbReference>
<evidence type="ECO:0000256" key="2">
    <source>
        <dbReference type="ARBA" id="ARBA00022475"/>
    </source>
</evidence>
<dbReference type="Pfam" id="PF17854">
    <property type="entry name" value="FtsK_alpha"/>
    <property type="match status" value="1"/>
</dbReference>